<evidence type="ECO:0000313" key="12">
    <source>
        <dbReference type="Proteomes" id="UP000295416"/>
    </source>
</evidence>
<comment type="caution">
    <text evidence="11">The sequence shown here is derived from an EMBL/GenBank/DDBJ whole genome shotgun (WGS) entry which is preliminary data.</text>
</comment>
<evidence type="ECO:0000256" key="5">
    <source>
        <dbReference type="ARBA" id="ARBA00022692"/>
    </source>
</evidence>
<feature type="transmembrane region" description="Helical" evidence="10">
    <location>
        <begin position="20"/>
        <end position="40"/>
    </location>
</feature>
<feature type="transmembrane region" description="Helical" evidence="10">
    <location>
        <begin position="313"/>
        <end position="331"/>
    </location>
</feature>
<keyword evidence="9 10" id="KW-0472">Membrane</keyword>
<keyword evidence="5 10" id="KW-0812">Transmembrane</keyword>
<sequence>MAGTEKSNKKLLRELNPPQILALGFLLLIITGAILLWLPISTNKSISFLDALFTATSATTVTGLVVVDPGTTFNLFGQIVIMCLIQIGGLGFMSFAVLVIMLLGKRIGLKQRMLVQEALNQPSVGGVVRLVKVLLIFSLAIEFVATCLLSLDWVPKLGFFKGVYYSLFHSVSAFNNAGFALWPDSLARFYDDPVVNLVITLLIITGGLGFTVLSDIWYSKEFHQLSLHSKLMIVGTLTINVTAVLIFFVFEYHNPDTIGKMSLFDKLQTSYFQGITPRTAGFQTVDMSDLHPGTVIITIMLMFIGAGSGSTASGIKVTTFLVILLAVITFIRGKNEPVVFGRSIRFSTVIRAISVAVISMTVLFIGTLLLTITEHASFIRLLFESVSAFGTVGLSMGLTDDLSTPGRCIIMFMMFFGRVGPLTLAFSLSVPKKGNIRFPNGDVFTG</sequence>
<keyword evidence="6" id="KW-0630">Potassium</keyword>
<feature type="transmembrane region" description="Helical" evidence="10">
    <location>
        <begin position="410"/>
        <end position="430"/>
    </location>
</feature>
<feature type="transmembrane region" description="Helical" evidence="10">
    <location>
        <begin position="352"/>
        <end position="372"/>
    </location>
</feature>
<accession>A0A4R2P6L0</accession>
<name>A0A4R2P6L0_9BACL</name>
<evidence type="ECO:0000256" key="2">
    <source>
        <dbReference type="ARBA" id="ARBA00022448"/>
    </source>
</evidence>
<evidence type="ECO:0000256" key="9">
    <source>
        <dbReference type="ARBA" id="ARBA00023136"/>
    </source>
</evidence>
<comment type="subcellular location">
    <subcellularLocation>
        <location evidence="1">Cell membrane</location>
        <topology evidence="1">Multi-pass membrane protein</topology>
    </subcellularLocation>
</comment>
<feature type="transmembrane region" description="Helical" evidence="10">
    <location>
        <begin position="79"/>
        <end position="103"/>
    </location>
</feature>
<reference evidence="11 12" key="1">
    <citation type="submission" date="2019-03" db="EMBL/GenBank/DDBJ databases">
        <title>Genomic Encyclopedia of Type Strains, Phase IV (KMG-IV): sequencing the most valuable type-strain genomes for metagenomic binning, comparative biology and taxonomic classification.</title>
        <authorList>
            <person name="Goeker M."/>
        </authorList>
    </citation>
    <scope>NUCLEOTIDE SEQUENCE [LARGE SCALE GENOMIC DNA]</scope>
    <source>
        <strain evidence="11 12">DSM 19377</strain>
    </source>
</reference>
<keyword evidence="7 10" id="KW-1133">Transmembrane helix</keyword>
<dbReference type="GO" id="GO:0005886">
    <property type="term" value="C:plasma membrane"/>
    <property type="evidence" value="ECO:0007669"/>
    <property type="project" value="UniProtKB-SubCell"/>
</dbReference>
<evidence type="ECO:0000256" key="6">
    <source>
        <dbReference type="ARBA" id="ARBA00022958"/>
    </source>
</evidence>
<dbReference type="AlphaFoldDB" id="A0A4R2P6L0"/>
<feature type="transmembrane region" description="Helical" evidence="10">
    <location>
        <begin position="290"/>
        <end position="307"/>
    </location>
</feature>
<dbReference type="GO" id="GO:0015379">
    <property type="term" value="F:potassium:chloride symporter activity"/>
    <property type="evidence" value="ECO:0007669"/>
    <property type="project" value="InterPro"/>
</dbReference>
<dbReference type="Pfam" id="PF02386">
    <property type="entry name" value="TrkH"/>
    <property type="match status" value="1"/>
</dbReference>
<keyword evidence="4" id="KW-0633">Potassium transport</keyword>
<feature type="transmembrane region" description="Helical" evidence="10">
    <location>
        <begin position="47"/>
        <end position="67"/>
    </location>
</feature>
<dbReference type="NCBIfam" id="TIGR00933">
    <property type="entry name" value="2a38"/>
    <property type="match status" value="1"/>
</dbReference>
<dbReference type="InterPro" id="IPR004772">
    <property type="entry name" value="TrkH"/>
</dbReference>
<dbReference type="Proteomes" id="UP000295416">
    <property type="component" value="Unassembled WGS sequence"/>
</dbReference>
<proteinExistence type="predicted"/>
<gene>
    <name evidence="11" type="ORF">EV207_10569</name>
</gene>
<evidence type="ECO:0000313" key="11">
    <source>
        <dbReference type="EMBL" id="TCP30540.1"/>
    </source>
</evidence>
<keyword evidence="2" id="KW-0813">Transport</keyword>
<feature type="transmembrane region" description="Helical" evidence="10">
    <location>
        <begin position="194"/>
        <end position="219"/>
    </location>
</feature>
<feature type="transmembrane region" description="Helical" evidence="10">
    <location>
        <begin position="130"/>
        <end position="151"/>
    </location>
</feature>
<evidence type="ECO:0000256" key="7">
    <source>
        <dbReference type="ARBA" id="ARBA00022989"/>
    </source>
</evidence>
<feature type="transmembrane region" description="Helical" evidence="10">
    <location>
        <begin position="378"/>
        <end position="398"/>
    </location>
</feature>
<keyword evidence="12" id="KW-1185">Reference proteome</keyword>
<dbReference type="OrthoDB" id="9810952at2"/>
<evidence type="ECO:0000256" key="1">
    <source>
        <dbReference type="ARBA" id="ARBA00004651"/>
    </source>
</evidence>
<evidence type="ECO:0000256" key="4">
    <source>
        <dbReference type="ARBA" id="ARBA00022538"/>
    </source>
</evidence>
<dbReference type="RefSeq" id="WP_132744483.1">
    <property type="nucleotide sequence ID" value="NZ_SLXK01000005.1"/>
</dbReference>
<organism evidence="11 12">
    <name type="scientific">Scopulibacillus darangshiensis</name>
    <dbReference type="NCBI Taxonomy" id="442528"/>
    <lineage>
        <taxon>Bacteria</taxon>
        <taxon>Bacillati</taxon>
        <taxon>Bacillota</taxon>
        <taxon>Bacilli</taxon>
        <taxon>Bacillales</taxon>
        <taxon>Sporolactobacillaceae</taxon>
        <taxon>Scopulibacillus</taxon>
    </lineage>
</organism>
<protein>
    <submittedName>
        <fullName evidence="11">Trk system potassium uptake protein TrkH</fullName>
    </submittedName>
</protein>
<dbReference type="PANTHER" id="PTHR32024">
    <property type="entry name" value="TRK SYSTEM POTASSIUM UPTAKE PROTEIN TRKG-RELATED"/>
    <property type="match status" value="1"/>
</dbReference>
<dbReference type="InterPro" id="IPR003445">
    <property type="entry name" value="Cat_transpt"/>
</dbReference>
<evidence type="ECO:0000256" key="10">
    <source>
        <dbReference type="SAM" id="Phobius"/>
    </source>
</evidence>
<keyword evidence="8" id="KW-0406">Ion transport</keyword>
<keyword evidence="3" id="KW-1003">Cell membrane</keyword>
<dbReference type="EMBL" id="SLXK01000005">
    <property type="protein sequence ID" value="TCP30540.1"/>
    <property type="molecule type" value="Genomic_DNA"/>
</dbReference>
<evidence type="ECO:0000256" key="3">
    <source>
        <dbReference type="ARBA" id="ARBA00022475"/>
    </source>
</evidence>
<feature type="transmembrane region" description="Helical" evidence="10">
    <location>
        <begin position="231"/>
        <end position="250"/>
    </location>
</feature>
<evidence type="ECO:0000256" key="8">
    <source>
        <dbReference type="ARBA" id="ARBA00023065"/>
    </source>
</evidence>
<dbReference type="PANTHER" id="PTHR32024:SF1">
    <property type="entry name" value="KTR SYSTEM POTASSIUM UPTAKE PROTEIN B"/>
    <property type="match status" value="1"/>
</dbReference>